<dbReference type="GO" id="GO:0004674">
    <property type="term" value="F:protein serine/threonine kinase activity"/>
    <property type="evidence" value="ECO:0007669"/>
    <property type="project" value="InterPro"/>
</dbReference>
<dbReference type="PROSITE" id="PS00107">
    <property type="entry name" value="PROTEIN_KINASE_ATP"/>
    <property type="match status" value="1"/>
</dbReference>
<comment type="caution">
    <text evidence="5">The sequence shown here is derived from an EMBL/GenBank/DDBJ whole genome shotgun (WGS) entry which is preliminary data.</text>
</comment>
<evidence type="ECO:0000256" key="3">
    <source>
        <dbReference type="PROSITE-ProRule" id="PRU10141"/>
    </source>
</evidence>
<organism evidence="5 6">
    <name type="scientific">Perca fluviatilis</name>
    <name type="common">European perch</name>
    <dbReference type="NCBI Taxonomy" id="8168"/>
    <lineage>
        <taxon>Eukaryota</taxon>
        <taxon>Metazoa</taxon>
        <taxon>Chordata</taxon>
        <taxon>Craniata</taxon>
        <taxon>Vertebrata</taxon>
        <taxon>Euteleostomi</taxon>
        <taxon>Actinopterygii</taxon>
        <taxon>Neopterygii</taxon>
        <taxon>Teleostei</taxon>
        <taxon>Neoteleostei</taxon>
        <taxon>Acanthomorphata</taxon>
        <taxon>Eupercaria</taxon>
        <taxon>Perciformes</taxon>
        <taxon>Percoidei</taxon>
        <taxon>Percidae</taxon>
        <taxon>Percinae</taxon>
        <taxon>Perca</taxon>
    </lineage>
</organism>
<dbReference type="AlphaFoldDB" id="A0A6A5FMR3"/>
<dbReference type="Gene3D" id="3.30.200.20">
    <property type="entry name" value="Phosphorylase Kinase, domain 1"/>
    <property type="match status" value="1"/>
</dbReference>
<evidence type="ECO:0000313" key="5">
    <source>
        <dbReference type="EMBL" id="KAF1393245.1"/>
    </source>
</evidence>
<dbReference type="PROSITE" id="PS50011">
    <property type="entry name" value="PROTEIN_KINASE_DOM"/>
    <property type="match status" value="1"/>
</dbReference>
<evidence type="ECO:0000256" key="2">
    <source>
        <dbReference type="ARBA" id="ARBA00022840"/>
    </source>
</evidence>
<sequence length="201" mass="22406">MLKVCALPQPLLSLSPSSLGFQQLAGLHPILPNILLRRFTHSVIVALSVCTAAASDRPDAFHQRAQAANADGKDRTGIFLEPHFLESRCAAFQYRAKKYLAGGDGPRHGAAKLAMPGSTPASSKARVYTDVNTQKNREYWDYDAHVPNWSNQDNYQLVRKLGRGKYSEVFEAINVTNNEKVVVKILKSAKKKKIKREIKKF</sequence>
<dbReference type="FunFam" id="3.30.200.20:FF:000105">
    <property type="entry name" value="Casein kinase II subunit alpha"/>
    <property type="match status" value="1"/>
</dbReference>
<dbReference type="PANTHER" id="PTHR24054">
    <property type="entry name" value="CASEIN KINASE II SUBUNIT ALPHA"/>
    <property type="match status" value="1"/>
</dbReference>
<evidence type="ECO:0000259" key="4">
    <source>
        <dbReference type="PROSITE" id="PS50011"/>
    </source>
</evidence>
<name>A0A6A5FMR3_PERFL</name>
<keyword evidence="1 3" id="KW-0547">Nucleotide-binding</keyword>
<dbReference type="SUPFAM" id="SSF56112">
    <property type="entry name" value="Protein kinase-like (PK-like)"/>
    <property type="match status" value="1"/>
</dbReference>
<keyword evidence="2 3" id="KW-0067">ATP-binding</keyword>
<dbReference type="GO" id="GO:0005634">
    <property type="term" value="C:nucleus"/>
    <property type="evidence" value="ECO:0007669"/>
    <property type="project" value="TreeGrafter"/>
</dbReference>
<accession>A0A6A5FMR3</accession>
<feature type="binding site" evidence="3">
    <location>
        <position position="191"/>
    </location>
    <ligand>
        <name>ATP</name>
        <dbReference type="ChEBI" id="CHEBI:30616"/>
    </ligand>
</feature>
<gene>
    <name evidence="5" type="ORF">PFLUV_G00036530</name>
</gene>
<dbReference type="GO" id="GO:0005956">
    <property type="term" value="C:protein kinase CK2 complex"/>
    <property type="evidence" value="ECO:0007669"/>
    <property type="project" value="TreeGrafter"/>
</dbReference>
<dbReference type="PANTHER" id="PTHR24054:SF34">
    <property type="entry name" value="CASEIN KINASE II SUBUNIT ALPHA"/>
    <property type="match status" value="1"/>
</dbReference>
<feature type="domain" description="Protein kinase" evidence="4">
    <location>
        <begin position="155"/>
        <end position="201"/>
    </location>
</feature>
<proteinExistence type="predicted"/>
<evidence type="ECO:0000256" key="1">
    <source>
        <dbReference type="ARBA" id="ARBA00022741"/>
    </source>
</evidence>
<dbReference type="GO" id="GO:0005524">
    <property type="term" value="F:ATP binding"/>
    <property type="evidence" value="ECO:0007669"/>
    <property type="project" value="UniProtKB-UniRule"/>
</dbReference>
<evidence type="ECO:0000313" key="6">
    <source>
        <dbReference type="Proteomes" id="UP000465112"/>
    </source>
</evidence>
<keyword evidence="6" id="KW-1185">Reference proteome</keyword>
<dbReference type="InterPro" id="IPR011009">
    <property type="entry name" value="Kinase-like_dom_sf"/>
</dbReference>
<dbReference type="InterPro" id="IPR045216">
    <property type="entry name" value="CK2_alpha"/>
</dbReference>
<dbReference type="GO" id="GO:0005829">
    <property type="term" value="C:cytosol"/>
    <property type="evidence" value="ECO:0007669"/>
    <property type="project" value="TreeGrafter"/>
</dbReference>
<reference evidence="5 6" key="1">
    <citation type="submission" date="2019-06" db="EMBL/GenBank/DDBJ databases">
        <title>A chromosome-scale genome assembly of the European perch, Perca fluviatilis.</title>
        <authorList>
            <person name="Roques C."/>
            <person name="Zahm M."/>
            <person name="Cabau C."/>
            <person name="Klopp C."/>
            <person name="Bouchez O."/>
            <person name="Donnadieu C."/>
            <person name="Kuhl H."/>
            <person name="Gislard M."/>
            <person name="Guendouz S."/>
            <person name="Journot L."/>
            <person name="Haffray P."/>
            <person name="Bestin A."/>
            <person name="Morvezen R."/>
            <person name="Feron R."/>
            <person name="Wen M."/>
            <person name="Jouanno E."/>
            <person name="Herpin A."/>
            <person name="Schartl M."/>
            <person name="Postlethwait J."/>
            <person name="Schaerlinger B."/>
            <person name="Chardard D."/>
            <person name="Lecocq T."/>
            <person name="Poncet C."/>
            <person name="Jaffrelo L."/>
            <person name="Lampietro C."/>
            <person name="Guiguen Y."/>
        </authorList>
    </citation>
    <scope>NUCLEOTIDE SEQUENCE [LARGE SCALE GENOMIC DNA]</scope>
    <source>
        <tissue evidence="5">Blood</tissue>
    </source>
</reference>
<dbReference type="InterPro" id="IPR017441">
    <property type="entry name" value="Protein_kinase_ATP_BS"/>
</dbReference>
<dbReference type="EMBL" id="VHII01000003">
    <property type="protein sequence ID" value="KAF1393245.1"/>
    <property type="molecule type" value="Genomic_DNA"/>
</dbReference>
<dbReference type="InterPro" id="IPR000719">
    <property type="entry name" value="Prot_kinase_dom"/>
</dbReference>
<protein>
    <recommendedName>
        <fullName evidence="4">Protein kinase domain-containing protein</fullName>
    </recommendedName>
</protein>
<dbReference type="GO" id="GO:1905818">
    <property type="term" value="P:regulation of chromosome separation"/>
    <property type="evidence" value="ECO:0007669"/>
    <property type="project" value="TreeGrafter"/>
</dbReference>
<dbReference type="Proteomes" id="UP000465112">
    <property type="component" value="Chromosome 3"/>
</dbReference>